<protein>
    <recommendedName>
        <fullName evidence="3">Tetratricopeptide repeat protein</fullName>
    </recommendedName>
</protein>
<dbReference type="SUPFAM" id="SSF48452">
    <property type="entry name" value="TPR-like"/>
    <property type="match status" value="1"/>
</dbReference>
<name>A0A7X3SIL8_9FIRM</name>
<dbReference type="Proteomes" id="UP000460412">
    <property type="component" value="Unassembled WGS sequence"/>
</dbReference>
<dbReference type="EMBL" id="WUQX01000001">
    <property type="protein sequence ID" value="MXP75505.1"/>
    <property type="molecule type" value="Genomic_DNA"/>
</dbReference>
<dbReference type="Gene3D" id="1.25.40.10">
    <property type="entry name" value="Tetratricopeptide repeat domain"/>
    <property type="match status" value="1"/>
</dbReference>
<evidence type="ECO:0000313" key="1">
    <source>
        <dbReference type="EMBL" id="MXP75505.1"/>
    </source>
</evidence>
<proteinExistence type="predicted"/>
<accession>A0A7X3SIL8</accession>
<reference evidence="1 2" key="1">
    <citation type="submission" date="2019-12" db="EMBL/GenBank/DDBJ databases">
        <title>Sporaefaciens musculi gen. nov., sp. nov., a novel bacterium isolated from the caecum of an obese mouse.</title>
        <authorList>
            <person name="Rasmussen T.S."/>
            <person name="Streidl T."/>
            <person name="Hitch T.C.A."/>
            <person name="Wortmann E."/>
            <person name="Deptula P."/>
            <person name="Hansen M."/>
            <person name="Nielsen D.S."/>
            <person name="Clavel T."/>
            <person name="Vogensen F.K."/>
        </authorList>
    </citation>
    <scope>NUCLEOTIDE SEQUENCE [LARGE SCALE GENOMIC DNA]</scope>
    <source>
        <strain evidence="1 2">WCA-9-b2</strain>
    </source>
</reference>
<keyword evidence="2" id="KW-1185">Reference proteome</keyword>
<sequence>MGSLILCHRKRARQPYEIARIHMRIYTIEELCYYICNNLYLIDYTMVNRQLCNWIDKELELPKLAEQLREELRQNGTMEQFVLTILRESTIYATGDINKIQGILEHLQNLKDVERMKYKADSLQKSGEYETAILVYQSIINREWDNSISKLFYGRVYASLGAAYGRRFLYEEAAKVYLEAYRICGDMELLRTYLYCCYKALPGDQYVKMLSGNSVFLNMDSAMKEEIREIQRGIDIDIPEELFEQWRKEYRRIDKS</sequence>
<dbReference type="InterPro" id="IPR011990">
    <property type="entry name" value="TPR-like_helical_dom_sf"/>
</dbReference>
<dbReference type="AlphaFoldDB" id="A0A7X3SIL8"/>
<organism evidence="1 2">
    <name type="scientific">Sporofaciens musculi</name>
    <dbReference type="NCBI Taxonomy" id="2681861"/>
    <lineage>
        <taxon>Bacteria</taxon>
        <taxon>Bacillati</taxon>
        <taxon>Bacillota</taxon>
        <taxon>Clostridia</taxon>
        <taxon>Lachnospirales</taxon>
        <taxon>Lachnospiraceae</taxon>
        <taxon>Sporofaciens</taxon>
    </lineage>
</organism>
<dbReference type="RefSeq" id="WP_159750758.1">
    <property type="nucleotide sequence ID" value="NZ_CASSPE010000093.1"/>
</dbReference>
<comment type="caution">
    <text evidence="1">The sequence shown here is derived from an EMBL/GenBank/DDBJ whole genome shotgun (WGS) entry which is preliminary data.</text>
</comment>
<evidence type="ECO:0008006" key="3">
    <source>
        <dbReference type="Google" id="ProtNLM"/>
    </source>
</evidence>
<evidence type="ECO:0000313" key="2">
    <source>
        <dbReference type="Proteomes" id="UP000460412"/>
    </source>
</evidence>
<gene>
    <name evidence="1" type="ORF">GN277_08950</name>
</gene>